<dbReference type="CDD" id="cd07185">
    <property type="entry name" value="OmpA_C-like"/>
    <property type="match status" value="2"/>
</dbReference>
<proteinExistence type="predicted"/>
<name>A0A6N8HAT8_9FLAO</name>
<protein>
    <submittedName>
        <fullName evidence="3">OmpA family protein</fullName>
    </submittedName>
</protein>
<feature type="domain" description="OmpA-like" evidence="2">
    <location>
        <begin position="161"/>
        <end position="275"/>
    </location>
</feature>
<keyword evidence="1" id="KW-0472">Membrane</keyword>
<evidence type="ECO:0000313" key="3">
    <source>
        <dbReference type="EMBL" id="MUV03063.1"/>
    </source>
</evidence>
<reference evidence="3 4" key="1">
    <citation type="submission" date="2019-12" db="EMBL/GenBank/DDBJ databases">
        <authorList>
            <person name="Sun J.-Q."/>
        </authorList>
    </citation>
    <scope>NUCLEOTIDE SEQUENCE [LARGE SCALE GENOMIC DNA]</scope>
    <source>
        <strain evidence="3 4">JCM 17928</strain>
    </source>
</reference>
<dbReference type="PROSITE" id="PS51123">
    <property type="entry name" value="OMPA_2"/>
    <property type="match status" value="2"/>
</dbReference>
<comment type="caution">
    <text evidence="3">The sequence shown here is derived from an EMBL/GenBank/DDBJ whole genome shotgun (WGS) entry which is preliminary data.</text>
</comment>
<dbReference type="PANTHER" id="PTHR30329:SF21">
    <property type="entry name" value="LIPOPROTEIN YIAD-RELATED"/>
    <property type="match status" value="1"/>
</dbReference>
<evidence type="ECO:0000256" key="1">
    <source>
        <dbReference type="PROSITE-ProRule" id="PRU00473"/>
    </source>
</evidence>
<evidence type="ECO:0000259" key="2">
    <source>
        <dbReference type="PROSITE" id="PS51123"/>
    </source>
</evidence>
<gene>
    <name evidence="3" type="ORF">GN157_05010</name>
</gene>
<dbReference type="InterPro" id="IPR036737">
    <property type="entry name" value="OmpA-like_sf"/>
</dbReference>
<dbReference type="Proteomes" id="UP000433945">
    <property type="component" value="Unassembled WGS sequence"/>
</dbReference>
<sequence>MSLRFIINPYLMKHLYTLFLLTLFTFVQAQQKHTIYFDLDIDEPNTSSVNSFDTWLQQNKDAIVFKVYGYADTTGSVPYNKNLSLRRANAIVSRLKQNNIAFAEGVEIKGFGEQFEKDSDQAKNRKVEVYYGLPVVEADVVKPEPEPKKTVFAQKVEKSKVGDKLRLENLNFYGGSAHFLPESIPVLEELLAVMKSNPNLKIEIQGHICCEKKVTHPVSSDRAKAVYSYLNNNGISHSRISYKDYGATSPIYSIPEKNEKERVTNRRVEIKIIAN</sequence>
<dbReference type="PANTHER" id="PTHR30329">
    <property type="entry name" value="STATOR ELEMENT OF FLAGELLAR MOTOR COMPLEX"/>
    <property type="match status" value="1"/>
</dbReference>
<dbReference type="Pfam" id="PF00691">
    <property type="entry name" value="OmpA"/>
    <property type="match status" value="2"/>
</dbReference>
<accession>A0A6N8HAT8</accession>
<dbReference type="InterPro" id="IPR050330">
    <property type="entry name" value="Bact_OuterMem_StrucFunc"/>
</dbReference>
<dbReference type="InterPro" id="IPR006665">
    <property type="entry name" value="OmpA-like"/>
</dbReference>
<dbReference type="Gene3D" id="3.30.1330.60">
    <property type="entry name" value="OmpA-like domain"/>
    <property type="match status" value="2"/>
</dbReference>
<evidence type="ECO:0000313" key="4">
    <source>
        <dbReference type="Proteomes" id="UP000433945"/>
    </source>
</evidence>
<keyword evidence="4" id="KW-1185">Reference proteome</keyword>
<dbReference type="OrthoDB" id="9782229at2"/>
<dbReference type="GO" id="GO:0016020">
    <property type="term" value="C:membrane"/>
    <property type="evidence" value="ECO:0007669"/>
    <property type="project" value="UniProtKB-UniRule"/>
</dbReference>
<organism evidence="3 4">
    <name type="scientific">Flavobacterium rakeshii</name>
    <dbReference type="NCBI Taxonomy" id="1038845"/>
    <lineage>
        <taxon>Bacteria</taxon>
        <taxon>Pseudomonadati</taxon>
        <taxon>Bacteroidota</taxon>
        <taxon>Flavobacteriia</taxon>
        <taxon>Flavobacteriales</taxon>
        <taxon>Flavobacteriaceae</taxon>
        <taxon>Flavobacterium</taxon>
    </lineage>
</organism>
<dbReference type="SUPFAM" id="SSF103088">
    <property type="entry name" value="OmpA-like"/>
    <property type="match status" value="2"/>
</dbReference>
<dbReference type="EMBL" id="WOWP01000013">
    <property type="protein sequence ID" value="MUV03063.1"/>
    <property type="molecule type" value="Genomic_DNA"/>
</dbReference>
<dbReference type="AlphaFoldDB" id="A0A6N8HAT8"/>
<feature type="domain" description="OmpA-like" evidence="2">
    <location>
        <begin position="24"/>
        <end position="135"/>
    </location>
</feature>